<feature type="domain" description="Terpene synthase metal-binding" evidence="6">
    <location>
        <begin position="264"/>
        <end position="503"/>
    </location>
</feature>
<name>A0AAN9KAT8_CANGL</name>
<comment type="cofactor">
    <cofactor evidence="1">
        <name>Mg(2+)</name>
        <dbReference type="ChEBI" id="CHEBI:18420"/>
    </cofactor>
</comment>
<sequence>MSAEALPLSCLNLEAKYGLDRHIADYHPSIWKDFFLQYASDSMEFVHNFGTQIETLKEEVRKMLVLESEKPLTKVHLIDSICRLGVNRHFKLEIFEVLKHVHMDYVENGKIILEDNLQSLAMLFRLLRQHGFHVSPNVFNKFKDEQGNFSERLITNFEGMLNLYEASHVRIHGEQILEEALAFTSTHLESIITQLSPSFAAQVNHSLRQSLHKNLPRLEAHRYISIYQQDSSHNEVLLTFAKLDFNMLQILHQNECGNICKWWKELDIPKKLPFTRDRIVEGCFWILAIYFEPEYSQAREIVTKVMMMVSIIDDIYDAYGTIDELELFTEAIDRWDISNLDNLPDYMKLSYRSLMMIYQEIEEQMKKEGRTFCLNYAIKELKRVNQAQMTEARWLNNNYMPTTDEYLHTSTISCGYILLTTLSYIGMGDAATEDIFEWVTNLPKIVEASCVLCRLMNDIVSSEFEQKRGHVCSFLECYMKEYGVSKDVAIDECRRKITIAWKDINEESLRLTNVPNQFLMSILNQTRFLDVCYKDVDNYTNSGGVMKGFIKALLVDPIPI</sequence>
<dbReference type="InterPro" id="IPR036965">
    <property type="entry name" value="Terpene_synth_N_sf"/>
</dbReference>
<dbReference type="SUPFAM" id="SSF48576">
    <property type="entry name" value="Terpenoid synthases"/>
    <property type="match status" value="1"/>
</dbReference>
<dbReference type="InterPro" id="IPR008930">
    <property type="entry name" value="Terpenoid_cyclase/PrenylTrfase"/>
</dbReference>
<keyword evidence="4" id="KW-0456">Lyase</keyword>
<evidence type="ECO:0000256" key="2">
    <source>
        <dbReference type="ARBA" id="ARBA00022723"/>
    </source>
</evidence>
<dbReference type="GO" id="GO:0080027">
    <property type="term" value="P:response to herbivore"/>
    <property type="evidence" value="ECO:0007669"/>
    <property type="project" value="UniProtKB-ARBA"/>
</dbReference>
<dbReference type="Proteomes" id="UP001367508">
    <property type="component" value="Unassembled WGS sequence"/>
</dbReference>
<gene>
    <name evidence="7" type="ORF">VNO77_37155</name>
</gene>
<evidence type="ECO:0000313" key="8">
    <source>
        <dbReference type="Proteomes" id="UP001367508"/>
    </source>
</evidence>
<dbReference type="GO" id="GO:0000287">
    <property type="term" value="F:magnesium ion binding"/>
    <property type="evidence" value="ECO:0007669"/>
    <property type="project" value="InterPro"/>
</dbReference>
<evidence type="ECO:0000256" key="3">
    <source>
        <dbReference type="ARBA" id="ARBA00022842"/>
    </source>
</evidence>
<dbReference type="InterPro" id="IPR008949">
    <property type="entry name" value="Isoprenoid_synthase_dom_sf"/>
</dbReference>
<keyword evidence="2" id="KW-0479">Metal-binding</keyword>
<evidence type="ECO:0000259" key="6">
    <source>
        <dbReference type="Pfam" id="PF03936"/>
    </source>
</evidence>
<dbReference type="SUPFAM" id="SSF48239">
    <property type="entry name" value="Terpenoid cyclases/Protein prenyltransferases"/>
    <property type="match status" value="1"/>
</dbReference>
<protein>
    <submittedName>
        <fullName evidence="7">Uncharacterized protein</fullName>
    </submittedName>
</protein>
<dbReference type="InterPro" id="IPR001906">
    <property type="entry name" value="Terpene_synth_N"/>
</dbReference>
<dbReference type="GO" id="GO:0016102">
    <property type="term" value="P:diterpenoid biosynthetic process"/>
    <property type="evidence" value="ECO:0007669"/>
    <property type="project" value="InterPro"/>
</dbReference>
<dbReference type="GO" id="GO:0010333">
    <property type="term" value="F:terpene synthase activity"/>
    <property type="evidence" value="ECO:0007669"/>
    <property type="project" value="InterPro"/>
</dbReference>
<evidence type="ECO:0000313" key="7">
    <source>
        <dbReference type="EMBL" id="KAK7312913.1"/>
    </source>
</evidence>
<dbReference type="Gene3D" id="1.50.10.130">
    <property type="entry name" value="Terpene synthase, N-terminal domain"/>
    <property type="match status" value="1"/>
</dbReference>
<keyword evidence="3" id="KW-0460">Magnesium</keyword>
<dbReference type="InterPro" id="IPR034741">
    <property type="entry name" value="Terpene_cyclase-like_1_C"/>
</dbReference>
<evidence type="ECO:0000259" key="5">
    <source>
        <dbReference type="Pfam" id="PF01397"/>
    </source>
</evidence>
<dbReference type="Pfam" id="PF03936">
    <property type="entry name" value="Terpene_synth_C"/>
    <property type="match status" value="1"/>
</dbReference>
<dbReference type="SFLD" id="SFLDS00005">
    <property type="entry name" value="Isoprenoid_Synthase_Type_I"/>
    <property type="match status" value="1"/>
</dbReference>
<dbReference type="PANTHER" id="PTHR31225">
    <property type="entry name" value="OS04G0344100 PROTEIN-RELATED"/>
    <property type="match status" value="1"/>
</dbReference>
<dbReference type="CDD" id="cd00684">
    <property type="entry name" value="Terpene_cyclase_plant_C1"/>
    <property type="match status" value="1"/>
</dbReference>
<accession>A0AAN9KAT8</accession>
<evidence type="ECO:0000256" key="1">
    <source>
        <dbReference type="ARBA" id="ARBA00001946"/>
    </source>
</evidence>
<feature type="domain" description="Terpene synthase N-terminal" evidence="5">
    <location>
        <begin position="30"/>
        <end position="207"/>
    </location>
</feature>
<dbReference type="InterPro" id="IPR044814">
    <property type="entry name" value="Terpene_cyclase_plant_C1"/>
</dbReference>
<dbReference type="EMBL" id="JAYMYQ010000009">
    <property type="protein sequence ID" value="KAK7312913.1"/>
    <property type="molecule type" value="Genomic_DNA"/>
</dbReference>
<dbReference type="InterPro" id="IPR005630">
    <property type="entry name" value="Terpene_synthase_metal-bd"/>
</dbReference>
<dbReference type="FunFam" id="1.50.10.130:FF:000001">
    <property type="entry name" value="Isoprene synthase, chloroplastic"/>
    <property type="match status" value="1"/>
</dbReference>
<dbReference type="InterPro" id="IPR050148">
    <property type="entry name" value="Terpene_synthase-like"/>
</dbReference>
<evidence type="ECO:0000256" key="4">
    <source>
        <dbReference type="ARBA" id="ARBA00023239"/>
    </source>
</evidence>
<organism evidence="7 8">
    <name type="scientific">Canavalia gladiata</name>
    <name type="common">Sword bean</name>
    <name type="synonym">Dolichos gladiatus</name>
    <dbReference type="NCBI Taxonomy" id="3824"/>
    <lineage>
        <taxon>Eukaryota</taxon>
        <taxon>Viridiplantae</taxon>
        <taxon>Streptophyta</taxon>
        <taxon>Embryophyta</taxon>
        <taxon>Tracheophyta</taxon>
        <taxon>Spermatophyta</taxon>
        <taxon>Magnoliopsida</taxon>
        <taxon>eudicotyledons</taxon>
        <taxon>Gunneridae</taxon>
        <taxon>Pentapetalae</taxon>
        <taxon>rosids</taxon>
        <taxon>fabids</taxon>
        <taxon>Fabales</taxon>
        <taxon>Fabaceae</taxon>
        <taxon>Papilionoideae</taxon>
        <taxon>50 kb inversion clade</taxon>
        <taxon>NPAAA clade</taxon>
        <taxon>indigoferoid/millettioid clade</taxon>
        <taxon>Phaseoleae</taxon>
        <taxon>Canavalia</taxon>
    </lineage>
</organism>
<dbReference type="AlphaFoldDB" id="A0AAN9KAT8"/>
<dbReference type="GO" id="GO:0009611">
    <property type="term" value="P:response to wounding"/>
    <property type="evidence" value="ECO:0007669"/>
    <property type="project" value="UniProtKB-ARBA"/>
</dbReference>
<dbReference type="Pfam" id="PF01397">
    <property type="entry name" value="Terpene_synth"/>
    <property type="match status" value="1"/>
</dbReference>
<dbReference type="SFLD" id="SFLDG01019">
    <property type="entry name" value="Terpene_Cyclase_Like_1_C_Termi"/>
    <property type="match status" value="1"/>
</dbReference>
<comment type="caution">
    <text evidence="7">The sequence shown here is derived from an EMBL/GenBank/DDBJ whole genome shotgun (WGS) entry which is preliminary data.</text>
</comment>
<dbReference type="FunFam" id="1.10.600.10:FF:000007">
    <property type="entry name" value="Isoprene synthase, chloroplastic"/>
    <property type="match status" value="1"/>
</dbReference>
<dbReference type="PANTHER" id="PTHR31225:SF221">
    <property type="entry name" value="(-)-GERMACRENE D SYNTHASE"/>
    <property type="match status" value="1"/>
</dbReference>
<reference evidence="7 8" key="1">
    <citation type="submission" date="2024-01" db="EMBL/GenBank/DDBJ databases">
        <title>The genomes of 5 underutilized Papilionoideae crops provide insights into root nodulation and disease resistanc.</title>
        <authorList>
            <person name="Jiang F."/>
        </authorList>
    </citation>
    <scope>NUCLEOTIDE SEQUENCE [LARGE SCALE GENOMIC DNA]</scope>
    <source>
        <strain evidence="7">LVBAO_FW01</strain>
        <tissue evidence="7">Leaves</tissue>
    </source>
</reference>
<proteinExistence type="predicted"/>
<keyword evidence="8" id="KW-1185">Reference proteome</keyword>
<dbReference type="Gene3D" id="1.10.600.10">
    <property type="entry name" value="Farnesyl Diphosphate Synthase"/>
    <property type="match status" value="1"/>
</dbReference>